<feature type="transmembrane region" description="Helical" evidence="20">
    <location>
        <begin position="353"/>
        <end position="377"/>
    </location>
</feature>
<comment type="function">
    <text evidence="17">Escort protein required for cholesterol as well as lipid homeostasis. Regulates export of the SCAP-SREBP complex from the endoplasmic reticulum to the Golgi upon low cholesterol, thereby regulating the processing of sterol regulatory element-binding proteins (SREBPs) SREBF1/SREBP1 and SREBF2/SREBP2. At high sterol concentrations, formation of a ternary complex with INSIG (INSIG1 or INSIG2) leads to mask the ER export signal in SCAP, promoting retention of the complex in the endoplasmic reticulum. Low sterol concentrations trigger release of INSIG, a conformational change in the SSD domain of SCAP, unmasking of the ER export signal, promoting recruitment into COPII-coated vesicles and transport of the SCAP-SREBP to the Golgi: in the Golgi, SREBPs are then processed, releasing the transcription factor fragment of SREBPs from the membrane, its import into the nucleus and up-regulation of LDLR, INSIG1 and the mevalonate pathway. Binds cholesterol via its SSD domain.</text>
</comment>
<keyword evidence="14" id="KW-1207">Sterol metabolism</keyword>
<dbReference type="GO" id="GO:0045540">
    <property type="term" value="P:regulation of cholesterol biosynthetic process"/>
    <property type="evidence" value="ECO:0007669"/>
    <property type="project" value="TreeGrafter"/>
</dbReference>
<feature type="transmembrane region" description="Helical" evidence="20">
    <location>
        <begin position="389"/>
        <end position="411"/>
    </location>
</feature>
<keyword evidence="6" id="KW-0153">Cholesterol metabolism</keyword>
<dbReference type="InterPro" id="IPR001680">
    <property type="entry name" value="WD40_rpt"/>
</dbReference>
<keyword evidence="20" id="KW-0812">Transmembrane</keyword>
<sequence length="1292" mass="140195">MLRKVKAVSKSVREAGRWVESYLSQLFYRHGILCASYPYISLALSFALIFFLSYPVVDQARTAFLTSHAPDEYVKVWDTPSTRAPWREEQFRSSYGDQPLFQLEQVLIRFEEVSDRGKVLHGIGDNELKILLDLQQKLLNVPIPQSAITSSTSSRVVRQNTPGISIAEADPTNSPLAEGSVTADSANKWRTACFVPHGRKDCFMFGPSENDFSVPRQTTLPRSTIRGLPDHVIYGNLHNVEKDAMSADSVIVSLAWNKTSVSGSVDFGGAWDNMWVSALGQLEGALYAGRAIEGSYQVRREVGETEALYHKSYSRGTLYKGEALLLSASYLIVFLYISLVVGRVDLVKSKFALGFGAVFAVVCSMLMSVGLCSMLGIQTSLVPWEVLPFLIIAVGVENIFVLTNAVVMTSLDLPVKERVGLGLARVGVPMLATLGWEMAFLLLGSSIDIPALQEFCLFGAVSIVIDYFMQITFFATILSIDIRRLELSELHKLRKVQIAQELQAAREVNNASAGIAATAKKHIPWRAWLITLAFMCLLGFGLHGTHNVEPSSAHAEKAATTIADILWNVTNTDKAERYILVSPPLHITIFLNDNGTNAANRTATTDATTPLLKKGPFPSFNTSILTSASIFGAGTLTSIKQISPALLTALVVALLLFATVCFVIVTSTLYSVTRTSATFPQFHWTHAPTGAHVPEGGKGEEVWKSGRCRVLSLKASGSMDVKVLTCDGNAVGGEGGVVAWSCLDGRVCWWDAEKRKVKSVTDGCRKRKRVVKGANGVRKTVDVLVGLTVGERGGVLGGSSLGGWYAIWDANSGEGVAEIAEPEVEGANSGDDGQKGKPLMKLMSTPIGRQFVVTSAGSSVSIRELVTGPSGEHTLLEETIRFSTTSAVSLLYSDARGRLYAGCMDGSIFCWAPLGEASSVEAWWKVFFTFVGHRSPVTTLKVDNNVGLLVAGTRDGFVYVWDVEARMRLISIPPRSAALAKAHATSTASGFVQAVTSIVLLRVGETFASSTYTLAVAYASEMVRFYEVTLSLEGDEGRSIPSVRRRSSTPRKDSISGMTGLDDVSPPPPQVPPWKVEVNLVKQMEQSGCVVIGSYLGAVVGCRRRLRKQSSSSKLGTGGNVKEESRWWELWIAEVCDGDDMVRLVRGIWLGRDEIGGKEDIVVAGGNIAREEETSRFSQFFRKRSTKPTTTDGKTKAEVDWVETEPDVDLLPQRSADINNDGSPDCEGDSSDSDDCPLPILKVELLVAGSWGVAVGFGNFVKIILFESSDGELAEVRRRFGNGLGSSKLHAS</sequence>
<comment type="similarity">
    <text evidence="4">Belongs to the WD repeat SCAP family.</text>
</comment>
<dbReference type="Pfam" id="PF12349">
    <property type="entry name" value="Sterol-sensing"/>
    <property type="match status" value="1"/>
</dbReference>
<keyword evidence="15" id="KW-0753">Steroid metabolism</keyword>
<dbReference type="GO" id="GO:0008203">
    <property type="term" value="P:cholesterol metabolic process"/>
    <property type="evidence" value="ECO:0007669"/>
    <property type="project" value="UniProtKB-KW"/>
</dbReference>
<organism evidence="22 23">
    <name type="scientific">Rhizophlyctis rosea</name>
    <dbReference type="NCBI Taxonomy" id="64517"/>
    <lineage>
        <taxon>Eukaryota</taxon>
        <taxon>Fungi</taxon>
        <taxon>Fungi incertae sedis</taxon>
        <taxon>Chytridiomycota</taxon>
        <taxon>Chytridiomycota incertae sedis</taxon>
        <taxon>Chytridiomycetes</taxon>
        <taxon>Rhizophlyctidales</taxon>
        <taxon>Rhizophlyctidaceae</taxon>
        <taxon>Rhizophlyctis</taxon>
    </lineage>
</organism>
<dbReference type="InterPro" id="IPR011047">
    <property type="entry name" value="Quinoprotein_ADH-like_sf"/>
</dbReference>
<comment type="caution">
    <text evidence="22">The sequence shown here is derived from an EMBL/GenBank/DDBJ whole genome shotgun (WGS) entry which is preliminary data.</text>
</comment>
<evidence type="ECO:0000256" key="5">
    <source>
        <dbReference type="ARBA" id="ARBA00019541"/>
    </source>
</evidence>
<feature type="transmembrane region" description="Helical" evidence="20">
    <location>
        <begin position="423"/>
        <end position="445"/>
    </location>
</feature>
<dbReference type="SUPFAM" id="SSF82866">
    <property type="entry name" value="Multidrug efflux transporter AcrB transmembrane domain"/>
    <property type="match status" value="1"/>
</dbReference>
<evidence type="ECO:0000256" key="6">
    <source>
        <dbReference type="ARBA" id="ARBA00022548"/>
    </source>
</evidence>
<evidence type="ECO:0000256" key="10">
    <source>
        <dbReference type="ARBA" id="ARBA00023034"/>
    </source>
</evidence>
<keyword evidence="20" id="KW-1133">Transmembrane helix</keyword>
<dbReference type="GO" id="GO:0000139">
    <property type="term" value="C:Golgi membrane"/>
    <property type="evidence" value="ECO:0007669"/>
    <property type="project" value="UniProtKB-SubCell"/>
</dbReference>
<dbReference type="InterPro" id="IPR015943">
    <property type="entry name" value="WD40/YVTN_repeat-like_dom_sf"/>
</dbReference>
<evidence type="ECO:0000256" key="16">
    <source>
        <dbReference type="ARBA" id="ARBA00023329"/>
    </source>
</evidence>
<evidence type="ECO:0000256" key="4">
    <source>
        <dbReference type="ARBA" id="ARBA00007410"/>
    </source>
</evidence>
<dbReference type="SUPFAM" id="SSF50998">
    <property type="entry name" value="Quinoprotein alcohol dehydrogenase-like"/>
    <property type="match status" value="1"/>
</dbReference>
<accession>A0AAD5SIH7</accession>
<feature type="domain" description="SSD" evidence="21">
    <location>
        <begin position="322"/>
        <end position="480"/>
    </location>
</feature>
<dbReference type="GO" id="GO:0012507">
    <property type="term" value="C:ER to Golgi transport vesicle membrane"/>
    <property type="evidence" value="ECO:0007669"/>
    <property type="project" value="UniProtKB-SubCell"/>
</dbReference>
<keyword evidence="8" id="KW-0677">Repeat</keyword>
<keyword evidence="13 20" id="KW-0472">Membrane</keyword>
<keyword evidence="12" id="KW-0446">Lipid-binding</keyword>
<evidence type="ECO:0000259" key="21">
    <source>
        <dbReference type="PROSITE" id="PS50156"/>
    </source>
</evidence>
<dbReference type="InterPro" id="IPR019775">
    <property type="entry name" value="WD40_repeat_CS"/>
</dbReference>
<dbReference type="InterPro" id="IPR000731">
    <property type="entry name" value="SSD"/>
</dbReference>
<evidence type="ECO:0000256" key="2">
    <source>
        <dbReference type="ARBA" id="ARBA00004394"/>
    </source>
</evidence>
<feature type="compositionally biased region" description="Acidic residues" evidence="19">
    <location>
        <begin position="1224"/>
        <end position="1233"/>
    </location>
</feature>
<feature type="transmembrane region" description="Helical" evidence="20">
    <location>
        <begin position="323"/>
        <end position="341"/>
    </location>
</feature>
<dbReference type="PROSITE" id="PS50082">
    <property type="entry name" value="WD_REPEATS_2"/>
    <property type="match status" value="1"/>
</dbReference>
<keyword evidence="16" id="KW-0968">Cytoplasmic vesicle</keyword>
<protein>
    <recommendedName>
        <fullName evidence="5">Sterol regulatory element-binding protein cleavage-activating protein</fullName>
    </recommendedName>
</protein>
<keyword evidence="10" id="KW-0333">Golgi apparatus</keyword>
<name>A0AAD5SIH7_9FUNG</name>
<evidence type="ECO:0000256" key="7">
    <source>
        <dbReference type="ARBA" id="ARBA00022574"/>
    </source>
</evidence>
<dbReference type="Proteomes" id="UP001212841">
    <property type="component" value="Unassembled WGS sequence"/>
</dbReference>
<feature type="region of interest" description="Disordered" evidence="19">
    <location>
        <begin position="1038"/>
        <end position="1069"/>
    </location>
</feature>
<comment type="subcellular location">
    <subcellularLocation>
        <location evidence="3">Cytoplasmic vesicle</location>
        <location evidence="3">COPII-coated vesicle membrane</location>
        <topology evidence="3">Multi-pass membrane protein</topology>
    </subcellularLocation>
    <subcellularLocation>
        <location evidence="1">Endoplasmic reticulum</location>
    </subcellularLocation>
    <subcellularLocation>
        <location evidence="2">Golgi apparatus membrane</location>
    </subcellularLocation>
</comment>
<dbReference type="InterPro" id="IPR030225">
    <property type="entry name" value="SCAP"/>
</dbReference>
<dbReference type="PROSITE" id="PS50156">
    <property type="entry name" value="SSD"/>
    <property type="match status" value="1"/>
</dbReference>
<feature type="transmembrane region" description="Helical" evidence="20">
    <location>
        <begin position="457"/>
        <end position="480"/>
    </location>
</feature>
<evidence type="ECO:0000256" key="15">
    <source>
        <dbReference type="ARBA" id="ARBA00023221"/>
    </source>
</evidence>
<dbReference type="EMBL" id="JADGJD010000460">
    <property type="protein sequence ID" value="KAJ3050879.1"/>
    <property type="molecule type" value="Genomic_DNA"/>
</dbReference>
<evidence type="ECO:0000256" key="9">
    <source>
        <dbReference type="ARBA" id="ARBA00022824"/>
    </source>
</evidence>
<evidence type="ECO:0000256" key="14">
    <source>
        <dbReference type="ARBA" id="ARBA00023166"/>
    </source>
</evidence>
<evidence type="ECO:0000256" key="20">
    <source>
        <dbReference type="SAM" id="Phobius"/>
    </source>
</evidence>
<dbReference type="PANTHER" id="PTHR46378:SF1">
    <property type="entry name" value="STEROL REGULATORY ELEMENT-BINDING PROTEIN CLEAVAGE-ACTIVATING PROTEIN"/>
    <property type="match status" value="1"/>
</dbReference>
<evidence type="ECO:0000256" key="18">
    <source>
        <dbReference type="PROSITE-ProRule" id="PRU00221"/>
    </source>
</evidence>
<dbReference type="InterPro" id="IPR053958">
    <property type="entry name" value="HMGCR/SNAP/NPC1-like_SSD"/>
</dbReference>
<evidence type="ECO:0000256" key="11">
    <source>
        <dbReference type="ARBA" id="ARBA00023098"/>
    </source>
</evidence>
<reference evidence="22" key="1">
    <citation type="submission" date="2020-05" db="EMBL/GenBank/DDBJ databases">
        <title>Phylogenomic resolution of chytrid fungi.</title>
        <authorList>
            <person name="Stajich J.E."/>
            <person name="Amses K."/>
            <person name="Simmons R."/>
            <person name="Seto K."/>
            <person name="Myers J."/>
            <person name="Bonds A."/>
            <person name="Quandt C.A."/>
            <person name="Barry K."/>
            <person name="Liu P."/>
            <person name="Grigoriev I."/>
            <person name="Longcore J.E."/>
            <person name="James T.Y."/>
        </authorList>
    </citation>
    <scope>NUCLEOTIDE SEQUENCE</scope>
    <source>
        <strain evidence="22">JEL0318</strain>
    </source>
</reference>
<evidence type="ECO:0000313" key="22">
    <source>
        <dbReference type="EMBL" id="KAJ3050879.1"/>
    </source>
</evidence>
<evidence type="ECO:0000313" key="23">
    <source>
        <dbReference type="Proteomes" id="UP001212841"/>
    </source>
</evidence>
<keyword evidence="23" id="KW-1185">Reference proteome</keyword>
<feature type="transmembrane region" description="Helical" evidence="20">
    <location>
        <begin position="646"/>
        <end position="670"/>
    </location>
</feature>
<evidence type="ECO:0000256" key="3">
    <source>
        <dbReference type="ARBA" id="ARBA00004557"/>
    </source>
</evidence>
<keyword evidence="9" id="KW-0256">Endoplasmic reticulum</keyword>
<feature type="transmembrane region" description="Helical" evidence="20">
    <location>
        <begin position="620"/>
        <end position="639"/>
    </location>
</feature>
<dbReference type="GO" id="GO:0032936">
    <property type="term" value="C:SREBP-SCAP complex"/>
    <property type="evidence" value="ECO:0007669"/>
    <property type="project" value="TreeGrafter"/>
</dbReference>
<dbReference type="Pfam" id="PF00400">
    <property type="entry name" value="WD40"/>
    <property type="match status" value="1"/>
</dbReference>
<dbReference type="GO" id="GO:0005789">
    <property type="term" value="C:endoplasmic reticulum membrane"/>
    <property type="evidence" value="ECO:0007669"/>
    <property type="project" value="InterPro"/>
</dbReference>
<feature type="transmembrane region" description="Helical" evidence="20">
    <location>
        <begin position="37"/>
        <end position="57"/>
    </location>
</feature>
<feature type="transmembrane region" description="Helical" evidence="20">
    <location>
        <begin position="525"/>
        <end position="542"/>
    </location>
</feature>
<dbReference type="SMART" id="SM00320">
    <property type="entry name" value="WD40"/>
    <property type="match status" value="3"/>
</dbReference>
<evidence type="ECO:0000256" key="8">
    <source>
        <dbReference type="ARBA" id="ARBA00022737"/>
    </source>
</evidence>
<feature type="region of interest" description="Disordered" evidence="19">
    <location>
        <begin position="1212"/>
        <end position="1233"/>
    </location>
</feature>
<dbReference type="PROSITE" id="PS00678">
    <property type="entry name" value="WD_REPEATS_1"/>
    <property type="match status" value="1"/>
</dbReference>
<proteinExistence type="inferred from homology"/>
<feature type="repeat" description="WD" evidence="18">
    <location>
        <begin position="930"/>
        <end position="971"/>
    </location>
</feature>
<dbReference type="Gene3D" id="2.130.10.10">
    <property type="entry name" value="YVTN repeat-like/Quinoprotein amine dehydrogenase"/>
    <property type="match status" value="1"/>
</dbReference>
<evidence type="ECO:0000256" key="13">
    <source>
        <dbReference type="ARBA" id="ARBA00023136"/>
    </source>
</evidence>
<dbReference type="PANTHER" id="PTHR46378">
    <property type="entry name" value="STEROL REGULATORY ELEMENT-BINDING PROTEIN CLEAVAGE-ACTIVATING PROTEIN"/>
    <property type="match status" value="1"/>
</dbReference>
<gene>
    <name evidence="22" type="ORF">HK097_008144</name>
</gene>
<evidence type="ECO:0000256" key="12">
    <source>
        <dbReference type="ARBA" id="ARBA00023121"/>
    </source>
</evidence>
<dbReference type="PROSITE" id="PS50294">
    <property type="entry name" value="WD_REPEATS_REGION"/>
    <property type="match status" value="1"/>
</dbReference>
<evidence type="ECO:0000256" key="17">
    <source>
        <dbReference type="ARBA" id="ARBA00045958"/>
    </source>
</evidence>
<dbReference type="GO" id="GO:0032933">
    <property type="term" value="P:SREBP signaling pathway"/>
    <property type="evidence" value="ECO:0007669"/>
    <property type="project" value="InterPro"/>
</dbReference>
<keyword evidence="7 18" id="KW-0853">WD repeat</keyword>
<dbReference type="GO" id="GO:0032934">
    <property type="term" value="F:sterol binding"/>
    <property type="evidence" value="ECO:0007669"/>
    <property type="project" value="InterPro"/>
</dbReference>
<evidence type="ECO:0000256" key="19">
    <source>
        <dbReference type="SAM" id="MobiDB-lite"/>
    </source>
</evidence>
<evidence type="ECO:0000256" key="1">
    <source>
        <dbReference type="ARBA" id="ARBA00004240"/>
    </source>
</evidence>
<keyword evidence="11" id="KW-0443">Lipid metabolism</keyword>